<sequence length="172" mass="19148">MRMTWGSSSAVLGKSLQGRLAGEPGSVIAAVIPVRIYDFFHIQCHHFLADVRFHICTDRDAGHADHPHAEDDHRILHDKLSSSRSARRGKEGEELGVRRGLEIRIFRSRNQVSVADDGGRVSVRSGCDVLGDVLSQTEFLADDYKRNVYLCYTFVSGGELNSPQLKLNQISN</sequence>
<protein>
    <submittedName>
        <fullName evidence="2">Uncharacterized protein</fullName>
    </submittedName>
</protein>
<comment type="caution">
    <text evidence="2">The sequence shown here is derived from an EMBL/GenBank/DDBJ whole genome shotgun (WGS) entry which is preliminary data.</text>
</comment>
<proteinExistence type="predicted"/>
<dbReference type="AlphaFoldDB" id="A0AAV4SK07"/>
<gene>
    <name evidence="2" type="ORF">CDAR_595331</name>
</gene>
<dbReference type="EMBL" id="BPLQ01007950">
    <property type="protein sequence ID" value="GIY33541.1"/>
    <property type="molecule type" value="Genomic_DNA"/>
</dbReference>
<name>A0AAV4SK07_9ARAC</name>
<organism evidence="2 3">
    <name type="scientific">Caerostris darwini</name>
    <dbReference type="NCBI Taxonomy" id="1538125"/>
    <lineage>
        <taxon>Eukaryota</taxon>
        <taxon>Metazoa</taxon>
        <taxon>Ecdysozoa</taxon>
        <taxon>Arthropoda</taxon>
        <taxon>Chelicerata</taxon>
        <taxon>Arachnida</taxon>
        <taxon>Araneae</taxon>
        <taxon>Araneomorphae</taxon>
        <taxon>Entelegynae</taxon>
        <taxon>Araneoidea</taxon>
        <taxon>Araneidae</taxon>
        <taxon>Caerostris</taxon>
    </lineage>
</organism>
<accession>A0AAV4SK07</accession>
<keyword evidence="3" id="KW-1185">Reference proteome</keyword>
<feature type="compositionally biased region" description="Basic and acidic residues" evidence="1">
    <location>
        <begin position="63"/>
        <end position="81"/>
    </location>
</feature>
<feature type="region of interest" description="Disordered" evidence="1">
    <location>
        <begin position="63"/>
        <end position="93"/>
    </location>
</feature>
<dbReference type="Proteomes" id="UP001054837">
    <property type="component" value="Unassembled WGS sequence"/>
</dbReference>
<reference evidence="2 3" key="1">
    <citation type="submission" date="2021-06" db="EMBL/GenBank/DDBJ databases">
        <title>Caerostris darwini draft genome.</title>
        <authorList>
            <person name="Kono N."/>
            <person name="Arakawa K."/>
        </authorList>
    </citation>
    <scope>NUCLEOTIDE SEQUENCE [LARGE SCALE GENOMIC DNA]</scope>
</reference>
<evidence type="ECO:0000256" key="1">
    <source>
        <dbReference type="SAM" id="MobiDB-lite"/>
    </source>
</evidence>
<evidence type="ECO:0000313" key="3">
    <source>
        <dbReference type="Proteomes" id="UP001054837"/>
    </source>
</evidence>
<evidence type="ECO:0000313" key="2">
    <source>
        <dbReference type="EMBL" id="GIY33541.1"/>
    </source>
</evidence>